<evidence type="ECO:0000256" key="2">
    <source>
        <dbReference type="SAM" id="MobiDB-lite"/>
    </source>
</evidence>
<dbReference type="EMBL" id="JBGFUD010000623">
    <property type="protein sequence ID" value="MFH4974921.1"/>
    <property type="molecule type" value="Genomic_DNA"/>
</dbReference>
<proteinExistence type="predicted"/>
<gene>
    <name evidence="3" type="ORF">AB6A40_001630</name>
</gene>
<feature type="compositionally biased region" description="Basic and acidic residues" evidence="2">
    <location>
        <begin position="520"/>
        <end position="529"/>
    </location>
</feature>
<dbReference type="Proteomes" id="UP001608902">
    <property type="component" value="Unassembled WGS sequence"/>
</dbReference>
<feature type="region of interest" description="Disordered" evidence="2">
    <location>
        <begin position="520"/>
        <end position="545"/>
    </location>
</feature>
<evidence type="ECO:0000313" key="4">
    <source>
        <dbReference type="Proteomes" id="UP001608902"/>
    </source>
</evidence>
<dbReference type="AlphaFoldDB" id="A0ABD6EC02"/>
<feature type="coiled-coil region" evidence="1">
    <location>
        <begin position="133"/>
        <end position="199"/>
    </location>
</feature>
<accession>A0ABD6EC02</accession>
<sequence>MDVDPAENIRSPLASFVDEAKRRLDDYSFLMTEAYCNTSVVCPNCVAMKDEISTLIAKVSALVPKREAEVDECLALVSKVLVCCLENTTEVSRRITELEVPNRYSLAEDETSRESKIEAADHLAQFLELTNRISSLADENAILRVNQEKLEREKESAVKDFDDLKFVMELQLKKAHEQNTALHSQIRDLEEELEKAKFSTQNGLENDAVVENLKMELDDSSKLCKEISVQLEVEVENSKRIDECLSRIRADIELETLNRMTYEENTEKAVKDVRRIFEELAKYFETVSMNISTAFSLLETKQERLADLLRKTCVQCSKHLFFFPEVTSTTMNELEQLRKELRRVKEEMTIESGRSICLQKSLNEAQTELKMKQDQFSILQEEMTIHKSRYLKEKMELETTNQALRDEKHQLDLAYERVVTEVETLRSAVRELQSKLDISKKMEENRQKNFTESRLYDSLINKDTFSITTGETDENLPPTEDVSLKGSEPSQTKAKNASLVKSQSPSPFLKKFHIIGADKGRRLLNESKMSDSPSPRRKSDQCRTQ</sequence>
<feature type="coiled-coil region" evidence="1">
    <location>
        <begin position="327"/>
        <end position="442"/>
    </location>
</feature>
<feature type="region of interest" description="Disordered" evidence="2">
    <location>
        <begin position="468"/>
        <end position="504"/>
    </location>
</feature>
<comment type="caution">
    <text evidence="3">The sequence shown here is derived from an EMBL/GenBank/DDBJ whole genome shotgun (WGS) entry which is preliminary data.</text>
</comment>
<keyword evidence="4" id="KW-1185">Reference proteome</keyword>
<name>A0ABD6EC02_9BILA</name>
<evidence type="ECO:0000313" key="3">
    <source>
        <dbReference type="EMBL" id="MFH4974921.1"/>
    </source>
</evidence>
<protein>
    <submittedName>
        <fullName evidence="3">Uncharacterized protein</fullName>
    </submittedName>
</protein>
<feature type="compositionally biased region" description="Polar residues" evidence="2">
    <location>
        <begin position="488"/>
        <end position="504"/>
    </location>
</feature>
<reference evidence="3 4" key="1">
    <citation type="submission" date="2024-08" db="EMBL/GenBank/DDBJ databases">
        <title>Gnathostoma spinigerum genome.</title>
        <authorList>
            <person name="Gonzalez-Bertolin B."/>
            <person name="Monzon S."/>
            <person name="Zaballos A."/>
            <person name="Jimenez P."/>
            <person name="Dekumyoy P."/>
            <person name="Varona S."/>
            <person name="Cuesta I."/>
            <person name="Sumanam S."/>
            <person name="Adisakwattana P."/>
            <person name="Gasser R.B."/>
            <person name="Hernandez-Gonzalez A."/>
            <person name="Young N.D."/>
            <person name="Perteguer M.J."/>
        </authorList>
    </citation>
    <scope>NUCLEOTIDE SEQUENCE [LARGE SCALE GENOMIC DNA]</scope>
    <source>
        <strain evidence="3">AL3</strain>
        <tissue evidence="3">Liver</tissue>
    </source>
</reference>
<keyword evidence="1" id="KW-0175">Coiled coil</keyword>
<evidence type="ECO:0000256" key="1">
    <source>
        <dbReference type="SAM" id="Coils"/>
    </source>
</evidence>
<organism evidence="3 4">
    <name type="scientific">Gnathostoma spinigerum</name>
    <dbReference type="NCBI Taxonomy" id="75299"/>
    <lineage>
        <taxon>Eukaryota</taxon>
        <taxon>Metazoa</taxon>
        <taxon>Ecdysozoa</taxon>
        <taxon>Nematoda</taxon>
        <taxon>Chromadorea</taxon>
        <taxon>Rhabditida</taxon>
        <taxon>Spirurina</taxon>
        <taxon>Gnathostomatomorpha</taxon>
        <taxon>Gnathostomatoidea</taxon>
        <taxon>Gnathostomatidae</taxon>
        <taxon>Gnathostoma</taxon>
    </lineage>
</organism>